<sequence>MKGAEVQTSSLQRSTPISVASLTATLTAKPADVLAYYTKVYLGQSFTALPGDSVDGTPTKTFVRDAGKESVVVGVVQTGSTATVTIGANVVPASLK</sequence>
<protein>
    <submittedName>
        <fullName evidence="1">Uncharacterized protein</fullName>
    </submittedName>
</protein>
<dbReference type="OrthoDB" id="4950810at2"/>
<keyword evidence="2" id="KW-1185">Reference proteome</keyword>
<dbReference type="Proteomes" id="UP000247832">
    <property type="component" value="Unassembled WGS sequence"/>
</dbReference>
<dbReference type="AlphaFoldDB" id="A0A2V5LBG6"/>
<name>A0A2V5LBG6_9MICC</name>
<reference evidence="1 2" key="1">
    <citation type="submission" date="2018-05" db="EMBL/GenBank/DDBJ databases">
        <title>Genetic diversity of glacier-inhabiting Cryobacterium bacteria in China and description of Cryobacterium mengkeensis sp. nov. and Arthrobacter glacialis sp. nov.</title>
        <authorList>
            <person name="Liu Q."/>
            <person name="Xin Y.-H."/>
        </authorList>
    </citation>
    <scope>NUCLEOTIDE SEQUENCE [LARGE SCALE GENOMIC DNA]</scope>
    <source>
        <strain evidence="1 2">LI2</strain>
    </source>
</reference>
<organism evidence="1 2">
    <name type="scientific">Arthrobacter livingstonensis</name>
    <dbReference type="NCBI Taxonomy" id="670078"/>
    <lineage>
        <taxon>Bacteria</taxon>
        <taxon>Bacillati</taxon>
        <taxon>Actinomycetota</taxon>
        <taxon>Actinomycetes</taxon>
        <taxon>Micrococcales</taxon>
        <taxon>Micrococcaceae</taxon>
        <taxon>Arthrobacter</taxon>
    </lineage>
</organism>
<comment type="caution">
    <text evidence="1">The sequence shown here is derived from an EMBL/GenBank/DDBJ whole genome shotgun (WGS) entry which is preliminary data.</text>
</comment>
<evidence type="ECO:0000313" key="1">
    <source>
        <dbReference type="EMBL" id="PYI67123.1"/>
    </source>
</evidence>
<proteinExistence type="predicted"/>
<gene>
    <name evidence="1" type="ORF">CVV68_11690</name>
</gene>
<dbReference type="EMBL" id="QJVD01000011">
    <property type="protein sequence ID" value="PYI67123.1"/>
    <property type="molecule type" value="Genomic_DNA"/>
</dbReference>
<evidence type="ECO:0000313" key="2">
    <source>
        <dbReference type="Proteomes" id="UP000247832"/>
    </source>
</evidence>
<accession>A0A2V5LBG6</accession>